<organism evidence="1 2">
    <name type="scientific">Steroidobacter agaridevorans</name>
    <dbReference type="NCBI Taxonomy" id="2695856"/>
    <lineage>
        <taxon>Bacteria</taxon>
        <taxon>Pseudomonadati</taxon>
        <taxon>Pseudomonadota</taxon>
        <taxon>Gammaproteobacteria</taxon>
        <taxon>Steroidobacterales</taxon>
        <taxon>Steroidobacteraceae</taxon>
        <taxon>Steroidobacter</taxon>
    </lineage>
</organism>
<proteinExistence type="predicted"/>
<keyword evidence="2" id="KW-1185">Reference proteome</keyword>
<evidence type="ECO:0000313" key="1">
    <source>
        <dbReference type="EMBL" id="GFE81737.1"/>
    </source>
</evidence>
<evidence type="ECO:0000313" key="2">
    <source>
        <dbReference type="Proteomes" id="UP000445000"/>
    </source>
</evidence>
<gene>
    <name evidence="1" type="ORF">GCM10011487_37370</name>
</gene>
<dbReference type="AlphaFoldDB" id="A0A829YEM2"/>
<reference evidence="2" key="1">
    <citation type="submission" date="2020-01" db="EMBL/GenBank/DDBJ databases">
        <title>'Steroidobacter agaridevorans' sp. nov., agar-degrading bacteria isolated from rhizosphere soils.</title>
        <authorList>
            <person name="Ikenaga M."/>
            <person name="Kataoka M."/>
            <person name="Murouchi A."/>
            <person name="Katsuragi S."/>
            <person name="Sakai M."/>
        </authorList>
    </citation>
    <scope>NUCLEOTIDE SEQUENCE [LARGE SCALE GENOMIC DNA]</scope>
    <source>
        <strain evidence="2">YU21-B</strain>
    </source>
</reference>
<comment type="caution">
    <text evidence="1">The sequence shown here is derived from an EMBL/GenBank/DDBJ whole genome shotgun (WGS) entry which is preliminary data.</text>
</comment>
<dbReference type="Proteomes" id="UP000445000">
    <property type="component" value="Unassembled WGS sequence"/>
</dbReference>
<accession>A0A829YEM2</accession>
<protein>
    <submittedName>
        <fullName evidence="1">Uncharacterized protein</fullName>
    </submittedName>
</protein>
<sequence>MPGMPDPIQSISELLNNLSAQADVEESAEWYLRSYLVDYKRTLLRKWSSQEIEFATDALMRFCSQALDTNGALYRECAEIAEEGAKMGAQLKAAGR</sequence>
<dbReference type="EMBL" id="BLJN01000003">
    <property type="protein sequence ID" value="GFE81737.1"/>
    <property type="molecule type" value="Genomic_DNA"/>
</dbReference>
<name>A0A829YEM2_9GAMM</name>